<dbReference type="InterPro" id="IPR059000">
    <property type="entry name" value="ATPase_P-type_domA"/>
</dbReference>
<gene>
    <name evidence="13" type="primary">copA</name>
    <name evidence="13" type="ORF">NCAV_0091</name>
</gene>
<dbReference type="CDD" id="cd02094">
    <property type="entry name" value="P-type_ATPase_Cu-like"/>
    <property type="match status" value="1"/>
</dbReference>
<dbReference type="NCBIfam" id="TIGR01525">
    <property type="entry name" value="ATPase-IB_hvy"/>
    <property type="match status" value="1"/>
</dbReference>
<dbReference type="SUPFAM" id="SSF55008">
    <property type="entry name" value="HMA, heavy metal-associated domain"/>
    <property type="match status" value="2"/>
</dbReference>
<dbReference type="InterPro" id="IPR001757">
    <property type="entry name" value="P_typ_ATPase"/>
</dbReference>
<dbReference type="InterPro" id="IPR006121">
    <property type="entry name" value="HMA_dom"/>
</dbReference>
<dbReference type="PRINTS" id="PR00941">
    <property type="entry name" value="CDATPASE"/>
</dbReference>
<dbReference type="GO" id="GO:0012505">
    <property type="term" value="C:endomembrane system"/>
    <property type="evidence" value="ECO:0007669"/>
    <property type="project" value="UniProtKB-SubCell"/>
</dbReference>
<dbReference type="InterPro" id="IPR017969">
    <property type="entry name" value="Heavy-metal-associated_CS"/>
</dbReference>
<dbReference type="SUPFAM" id="SSF81665">
    <property type="entry name" value="Calcium ATPase, transmembrane domain M"/>
    <property type="match status" value="1"/>
</dbReference>
<feature type="transmembrane region" description="Helical" evidence="11">
    <location>
        <begin position="798"/>
        <end position="818"/>
    </location>
</feature>
<feature type="domain" description="HMA" evidence="12">
    <location>
        <begin position="17"/>
        <end position="83"/>
    </location>
</feature>
<dbReference type="PRINTS" id="PR00119">
    <property type="entry name" value="CATATPASE"/>
</dbReference>
<dbReference type="SFLD" id="SFLDF00027">
    <property type="entry name" value="p-type_atpase"/>
    <property type="match status" value="1"/>
</dbReference>
<dbReference type="PROSITE" id="PS01047">
    <property type="entry name" value="HMA_1"/>
    <property type="match status" value="1"/>
</dbReference>
<dbReference type="Pfam" id="PF00403">
    <property type="entry name" value="HMA"/>
    <property type="match status" value="1"/>
</dbReference>
<keyword evidence="7" id="KW-0067">ATP-binding</keyword>
<dbReference type="InterPro" id="IPR027256">
    <property type="entry name" value="P-typ_ATPase_IB"/>
</dbReference>
<dbReference type="SFLD" id="SFLDG00002">
    <property type="entry name" value="C1.7:_P-type_atpase_like"/>
    <property type="match status" value="1"/>
</dbReference>
<dbReference type="Gene3D" id="3.40.50.1000">
    <property type="entry name" value="HAD superfamily/HAD-like"/>
    <property type="match status" value="1"/>
</dbReference>
<feature type="transmembrane region" description="Helical" evidence="11">
    <location>
        <begin position="450"/>
        <end position="474"/>
    </location>
</feature>
<dbReference type="PANTHER" id="PTHR43520">
    <property type="entry name" value="ATP7, ISOFORM B"/>
    <property type="match status" value="1"/>
</dbReference>
<dbReference type="PROSITE" id="PS01229">
    <property type="entry name" value="COF_2"/>
    <property type="match status" value="1"/>
</dbReference>
<evidence type="ECO:0000313" key="14">
    <source>
        <dbReference type="Proteomes" id="UP000236248"/>
    </source>
</evidence>
<dbReference type="InterPro" id="IPR018303">
    <property type="entry name" value="ATPase_P-typ_P_site"/>
</dbReference>
<keyword evidence="6" id="KW-0547">Nucleotide-binding</keyword>
<feature type="transmembrane region" description="Helical" evidence="11">
    <location>
        <begin position="236"/>
        <end position="254"/>
    </location>
</feature>
<dbReference type="FunFam" id="2.70.150.10:FF:000002">
    <property type="entry name" value="Copper-transporting ATPase 1, putative"/>
    <property type="match status" value="1"/>
</dbReference>
<dbReference type="CDD" id="cd00371">
    <property type="entry name" value="HMA"/>
    <property type="match status" value="2"/>
</dbReference>
<dbReference type="SFLD" id="SFLDS00003">
    <property type="entry name" value="Haloacid_Dehalogenase"/>
    <property type="match status" value="1"/>
</dbReference>
<dbReference type="InterPro" id="IPR008250">
    <property type="entry name" value="ATPase_P-typ_transduc_dom_A_sf"/>
</dbReference>
<dbReference type="InterPro" id="IPR023214">
    <property type="entry name" value="HAD_sf"/>
</dbReference>
<dbReference type="GO" id="GO:0005524">
    <property type="term" value="F:ATP binding"/>
    <property type="evidence" value="ECO:0007669"/>
    <property type="project" value="UniProtKB-KW"/>
</dbReference>
<feature type="transmembrane region" description="Helical" evidence="11">
    <location>
        <begin position="416"/>
        <end position="438"/>
    </location>
</feature>
<evidence type="ECO:0000256" key="11">
    <source>
        <dbReference type="SAM" id="Phobius"/>
    </source>
</evidence>
<evidence type="ECO:0000313" key="13">
    <source>
        <dbReference type="EMBL" id="SPC33291.1"/>
    </source>
</evidence>
<evidence type="ECO:0000256" key="7">
    <source>
        <dbReference type="ARBA" id="ARBA00022840"/>
    </source>
</evidence>
<comment type="similarity">
    <text evidence="2">Belongs to the cation transport ATPase (P-type) (TC 3.A.3) family. Type IB subfamily.</text>
</comment>
<evidence type="ECO:0000256" key="2">
    <source>
        <dbReference type="ARBA" id="ARBA00006024"/>
    </source>
</evidence>
<keyword evidence="10 11" id="KW-0472">Membrane</keyword>
<proteinExistence type="inferred from homology"/>
<feature type="domain" description="HMA" evidence="12">
    <location>
        <begin position="85"/>
        <end position="151"/>
    </location>
</feature>
<dbReference type="SUPFAM" id="SSF56784">
    <property type="entry name" value="HAD-like"/>
    <property type="match status" value="1"/>
</dbReference>
<comment type="subcellular location">
    <subcellularLocation>
        <location evidence="1">Endomembrane system</location>
        <topology evidence="1">Multi-pass membrane protein</topology>
    </subcellularLocation>
</comment>
<protein>
    <submittedName>
        <fullName evidence="13">Copper-exporting P-type ATPase</fullName>
        <ecNumber evidence="13">3.6.3.54</ecNumber>
    </submittedName>
</protein>
<dbReference type="PROSITE" id="PS00154">
    <property type="entry name" value="ATPASE_E1_E2"/>
    <property type="match status" value="1"/>
</dbReference>
<dbReference type="InterPro" id="IPR036163">
    <property type="entry name" value="HMA_dom_sf"/>
</dbReference>
<dbReference type="InterPro" id="IPR023299">
    <property type="entry name" value="ATPase_P-typ_cyto_dom_N"/>
</dbReference>
<dbReference type="EC" id="3.6.3.54" evidence="13"/>
<sequence length="827" mass="88465">MSKDGAGRGMSTAGRSRRVVLRIGGMHCAGCTRAIQGYLMDMEGIKGCDVNLATEKAVIEYDPATINLRRIEQAIEEVGYKVVYEKVSLHVSMLTDVSDAVRLEGILKGIEGIRDASVNHVSSRVTVEYNPALISIAEVKAVLDEHGYKVVSEDVYSAEDEDAKVLRRLFLIGLVLTVPVVLYSYPEYISLPFTGTSITAYIMLILAGTVQFLVGKRFYVGAYRISRIGSANMDTLVVVGTTAAYIFSVINTVPEPLWHSIYYDVSSVVITFIILGKYLESKSKSKASSLIRKMLELQPKKARVIKDGDGGVEEEVPVESIREGDVVLVHPGEKIPVDGTIIKGYSAVDESMATGEAMPVSKGPGDEVIGGTINREGSLLIKATRVGSDTFLAHVIRLVEDAMGSKPPVQMLVDKVAGYFAFIVMGIAVATFLVWYALTGVVEQALIPTVAVLVVACPCALGLATPTAIMVGMGKGAQHGIIFKNGKALEMLSRVDVVVFDKTGTLTHGRPVVTDIIPLSSAIMVDGAGADDGSGAYLRDMLEAAASLERNSEHPLAKAIVEKASSMGIMPKEVEDFKAIPGRGVMARYRGREIMVGSPRMLESMGIAIDNWKGKISSLQDEGKTVVLVSIDGKPSGIIAFMDEPKQSSIDAVNMLKSMGIDVVMLTGDNRRSADAVARVLGIEHVLAEVMPDGKIDAIRMVQAEGKRVAMVGDGINDAPALMQADVGIAMGSGTDIAIEAGDVILVRNDPIGVATAVELSRKVMSKIRQNLVYAFMYNVALIPVAALGLLYPALAGLAMAASSVSVTMSSLLMKRWMPKSRRSMGR</sequence>
<reference evidence="14" key="1">
    <citation type="submission" date="2018-01" db="EMBL/GenBank/DDBJ databases">
        <authorList>
            <person name="Kerou L M."/>
        </authorList>
    </citation>
    <scope>NUCLEOTIDE SEQUENCE [LARGE SCALE GENOMIC DNA]</scope>
    <source>
        <strain evidence="14">SCU2</strain>
    </source>
</reference>
<keyword evidence="9 11" id="KW-1133">Transmembrane helix</keyword>
<dbReference type="Gene3D" id="3.30.70.100">
    <property type="match status" value="2"/>
</dbReference>
<dbReference type="Gene3D" id="3.40.1110.10">
    <property type="entry name" value="Calcium-transporting ATPase, cytoplasmic domain N"/>
    <property type="match status" value="1"/>
</dbReference>
<dbReference type="RefSeq" id="WP_158648633.1">
    <property type="nucleotide sequence ID" value="NZ_LT981265.1"/>
</dbReference>
<keyword evidence="8" id="KW-1278">Translocase</keyword>
<evidence type="ECO:0000256" key="3">
    <source>
        <dbReference type="ARBA" id="ARBA00022448"/>
    </source>
</evidence>
<dbReference type="Gene3D" id="2.70.150.10">
    <property type="entry name" value="Calcium-transporting ATPase, cytoplasmic transduction domain A"/>
    <property type="match status" value="1"/>
</dbReference>
<dbReference type="Pfam" id="PF00702">
    <property type="entry name" value="Hydrolase"/>
    <property type="match status" value="1"/>
</dbReference>
<dbReference type="SUPFAM" id="SSF81653">
    <property type="entry name" value="Calcium ATPase, transduction domain A"/>
    <property type="match status" value="1"/>
</dbReference>
<dbReference type="EMBL" id="LT981265">
    <property type="protein sequence ID" value="SPC33291.1"/>
    <property type="molecule type" value="Genomic_DNA"/>
</dbReference>
<dbReference type="GeneID" id="41594196"/>
<dbReference type="InterPro" id="IPR023298">
    <property type="entry name" value="ATPase_P-typ_TM_dom_sf"/>
</dbReference>
<dbReference type="FunFam" id="3.30.70.100:FF:000001">
    <property type="entry name" value="ATPase copper transporting beta"/>
    <property type="match status" value="1"/>
</dbReference>
<evidence type="ECO:0000259" key="12">
    <source>
        <dbReference type="PROSITE" id="PS50846"/>
    </source>
</evidence>
<dbReference type="PROSITE" id="PS50846">
    <property type="entry name" value="HMA_2"/>
    <property type="match status" value="2"/>
</dbReference>
<dbReference type="InterPro" id="IPR036412">
    <property type="entry name" value="HAD-like_sf"/>
</dbReference>
<keyword evidence="5" id="KW-0479">Metal-binding</keyword>
<evidence type="ECO:0000256" key="1">
    <source>
        <dbReference type="ARBA" id="ARBA00004127"/>
    </source>
</evidence>
<feature type="transmembrane region" description="Helical" evidence="11">
    <location>
        <begin position="260"/>
        <end position="279"/>
    </location>
</feature>
<dbReference type="InterPro" id="IPR044492">
    <property type="entry name" value="P_typ_ATPase_HD_dom"/>
</dbReference>
<evidence type="ECO:0000256" key="4">
    <source>
        <dbReference type="ARBA" id="ARBA00022692"/>
    </source>
</evidence>
<evidence type="ECO:0000256" key="6">
    <source>
        <dbReference type="ARBA" id="ARBA00022741"/>
    </source>
</evidence>
<keyword evidence="3" id="KW-0813">Transport</keyword>
<evidence type="ECO:0000256" key="5">
    <source>
        <dbReference type="ARBA" id="ARBA00022723"/>
    </source>
</evidence>
<keyword evidence="14" id="KW-1185">Reference proteome</keyword>
<dbReference type="GO" id="GO:0055070">
    <property type="term" value="P:copper ion homeostasis"/>
    <property type="evidence" value="ECO:0007669"/>
    <property type="project" value="TreeGrafter"/>
</dbReference>
<dbReference type="GO" id="GO:0016020">
    <property type="term" value="C:membrane"/>
    <property type="evidence" value="ECO:0007669"/>
    <property type="project" value="InterPro"/>
</dbReference>
<keyword evidence="4 11" id="KW-0812">Transmembrane</keyword>
<dbReference type="AlphaFoldDB" id="A0A2K5ANR8"/>
<dbReference type="Pfam" id="PF00122">
    <property type="entry name" value="E1-E2_ATPase"/>
    <property type="match status" value="1"/>
</dbReference>
<dbReference type="NCBIfam" id="TIGR01494">
    <property type="entry name" value="ATPase_P-type"/>
    <property type="match status" value="2"/>
</dbReference>
<evidence type="ECO:0000256" key="10">
    <source>
        <dbReference type="ARBA" id="ARBA00023136"/>
    </source>
</evidence>
<accession>A0A2K5ANR8</accession>
<feature type="transmembrane region" description="Helical" evidence="11">
    <location>
        <begin position="169"/>
        <end position="186"/>
    </location>
</feature>
<name>A0A2K5ANR8_9ARCH</name>
<keyword evidence="13" id="KW-0378">Hydrolase</keyword>
<dbReference type="KEGG" id="ncv:NCAV_0091"/>
<dbReference type="GO" id="GO:0016887">
    <property type="term" value="F:ATP hydrolysis activity"/>
    <property type="evidence" value="ECO:0007669"/>
    <property type="project" value="InterPro"/>
</dbReference>
<evidence type="ECO:0000256" key="8">
    <source>
        <dbReference type="ARBA" id="ARBA00022967"/>
    </source>
</evidence>
<dbReference type="GO" id="GO:0005507">
    <property type="term" value="F:copper ion binding"/>
    <property type="evidence" value="ECO:0007669"/>
    <property type="project" value="TreeGrafter"/>
</dbReference>
<evidence type="ECO:0000256" key="9">
    <source>
        <dbReference type="ARBA" id="ARBA00022989"/>
    </source>
</evidence>
<dbReference type="GO" id="GO:0043682">
    <property type="term" value="F:P-type divalent copper transporter activity"/>
    <property type="evidence" value="ECO:0007669"/>
    <property type="project" value="TreeGrafter"/>
</dbReference>
<dbReference type="Proteomes" id="UP000236248">
    <property type="component" value="Chromosome NCAV"/>
</dbReference>
<dbReference type="NCBIfam" id="TIGR01511">
    <property type="entry name" value="ATPase-IB1_Cu"/>
    <property type="match status" value="1"/>
</dbReference>
<feature type="transmembrane region" description="Helical" evidence="11">
    <location>
        <begin position="772"/>
        <end position="792"/>
    </location>
</feature>
<dbReference type="PANTHER" id="PTHR43520:SF8">
    <property type="entry name" value="P-TYPE CU(+) TRANSPORTER"/>
    <property type="match status" value="1"/>
</dbReference>
<organism evidence="13 14">
    <name type="scientific">Candidatus Nitrosocaldus cavascurensis</name>
    <dbReference type="NCBI Taxonomy" id="2058097"/>
    <lineage>
        <taxon>Archaea</taxon>
        <taxon>Nitrososphaerota</taxon>
        <taxon>Nitrososphaeria</taxon>
        <taxon>Candidatus Nitrosocaldales</taxon>
        <taxon>Candidatus Nitrosocaldaceae</taxon>
        <taxon>Candidatus Nitrosocaldus</taxon>
    </lineage>
</organism>
<feature type="transmembrane region" description="Helical" evidence="11">
    <location>
        <begin position="198"/>
        <end position="215"/>
    </location>
</feature>